<feature type="compositionally biased region" description="Low complexity" evidence="3">
    <location>
        <begin position="87"/>
        <end position="108"/>
    </location>
</feature>
<keyword evidence="6" id="KW-1185">Reference proteome</keyword>
<dbReference type="CDD" id="cd12872">
    <property type="entry name" value="SPRY_Ash2"/>
    <property type="match status" value="1"/>
</dbReference>
<comment type="subcellular location">
    <subcellularLocation>
        <location evidence="1">Nucleus</location>
    </subcellularLocation>
</comment>
<dbReference type="EnsemblMetazoa" id="XM_019996598.1">
    <property type="protein sequence ID" value="XP_019852157.1"/>
    <property type="gene ID" value="LOC100634607"/>
</dbReference>
<dbReference type="PANTHER" id="PTHR10598:SF0">
    <property type="entry name" value="SET1_ASH2 HISTONE METHYLTRANSFERASE COMPLEX SUBUNIT ASH2"/>
    <property type="match status" value="1"/>
</dbReference>
<dbReference type="GO" id="GO:0048188">
    <property type="term" value="C:Set1C/COMPASS complex"/>
    <property type="evidence" value="ECO:0007669"/>
    <property type="project" value="InterPro"/>
</dbReference>
<dbReference type="PANTHER" id="PTHR10598">
    <property type="entry name" value="SET1/ASH2 HISTONE METHYLTRANSFERASE COMPLEX SUBUNIT ASH2"/>
    <property type="match status" value="1"/>
</dbReference>
<dbReference type="SUPFAM" id="SSF49899">
    <property type="entry name" value="Concanavalin A-like lectins/glucanases"/>
    <property type="match status" value="1"/>
</dbReference>
<dbReference type="InterPro" id="IPR013320">
    <property type="entry name" value="ConA-like_dom_sf"/>
</dbReference>
<reference evidence="5" key="2">
    <citation type="submission" date="2024-06" db="UniProtKB">
        <authorList>
            <consortium name="EnsemblMetazoa"/>
        </authorList>
    </citation>
    <scope>IDENTIFICATION</scope>
</reference>
<reference evidence="6" key="1">
    <citation type="journal article" date="2010" name="Nature">
        <title>The Amphimedon queenslandica genome and the evolution of animal complexity.</title>
        <authorList>
            <person name="Srivastava M."/>
            <person name="Simakov O."/>
            <person name="Chapman J."/>
            <person name="Fahey B."/>
            <person name="Gauthier M.E."/>
            <person name="Mitros T."/>
            <person name="Richards G.S."/>
            <person name="Conaco C."/>
            <person name="Dacre M."/>
            <person name="Hellsten U."/>
            <person name="Larroux C."/>
            <person name="Putnam N.H."/>
            <person name="Stanke M."/>
            <person name="Adamska M."/>
            <person name="Darling A."/>
            <person name="Degnan S.M."/>
            <person name="Oakley T.H."/>
            <person name="Plachetzki D.C."/>
            <person name="Zhai Y."/>
            <person name="Adamski M."/>
            <person name="Calcino A."/>
            <person name="Cummins S.F."/>
            <person name="Goodstein D.M."/>
            <person name="Harris C."/>
            <person name="Jackson D.J."/>
            <person name="Leys S.P."/>
            <person name="Shu S."/>
            <person name="Woodcroft B.J."/>
            <person name="Vervoort M."/>
            <person name="Kosik K.S."/>
            <person name="Manning G."/>
            <person name="Degnan B.M."/>
            <person name="Rokhsar D.S."/>
        </authorList>
    </citation>
    <scope>NUCLEOTIDE SEQUENCE [LARGE SCALE GENOMIC DNA]</scope>
</reference>
<feature type="region of interest" description="Disordered" evidence="3">
    <location>
        <begin position="82"/>
        <end position="108"/>
    </location>
</feature>
<dbReference type="SMART" id="SM00449">
    <property type="entry name" value="SPRY"/>
    <property type="match status" value="1"/>
</dbReference>
<sequence>MEVYLLREIYPFVWKYWDTLCTKRSKSGSWKSNLSAKLIMETSIFSVKNDKFGLVDEDLSTIGPRRYESKTVAQKGNTKIKRKFEVSQSGQSTSKKSKVDTVSSVKGTSHGYPLEHPFNKDGYRYILAEQDPHSSITLDAEDLAGRPIPPELYRPWMSPTVLLSLHDRAPQLKVADNRLTVTGDRGYCMIRATHGVSEGTWYYEVHVDDLSCEGSALRIGWSQSLATLQAPCGFDKLSYSWRSKKGTVFHQSRGKHYSDGYQVGDVLGFLIHIPHSGKKKLPLLPVPTYKDKALIKFKNFFYFEEKDEQVEEYEKNLKPLKGSQIIFYKNGECQGVGFSDLYKGTYFPCISLYKTATVTVNFGPSFQCKPFFPAEYEVEPISFAAEIASIRQTIAEMLFHVESKVLSRTTAQYPSNYKFSQQS</sequence>
<evidence type="ECO:0000313" key="6">
    <source>
        <dbReference type="Proteomes" id="UP000007879"/>
    </source>
</evidence>
<feature type="domain" description="B30.2/SPRY" evidence="4">
    <location>
        <begin position="140"/>
        <end position="367"/>
    </location>
</feature>
<dbReference type="Pfam" id="PF21198">
    <property type="entry name" value="ASH2L-like_WH"/>
    <property type="match status" value="1"/>
</dbReference>
<evidence type="ECO:0000256" key="3">
    <source>
        <dbReference type="SAM" id="MobiDB-lite"/>
    </source>
</evidence>
<accession>A0AAN0J5X7</accession>
<name>A0AAN0J5X7_AMPQE</name>
<dbReference type="GO" id="GO:0000976">
    <property type="term" value="F:transcription cis-regulatory region binding"/>
    <property type="evidence" value="ECO:0007669"/>
    <property type="project" value="TreeGrafter"/>
</dbReference>
<evidence type="ECO:0000256" key="2">
    <source>
        <dbReference type="ARBA" id="ARBA00023242"/>
    </source>
</evidence>
<dbReference type="Gene3D" id="3.90.980.20">
    <property type="match status" value="1"/>
</dbReference>
<dbReference type="KEGG" id="aqu:100634607"/>
<dbReference type="InterPro" id="IPR037353">
    <property type="entry name" value="ASH2"/>
</dbReference>
<protein>
    <recommendedName>
        <fullName evidence="4">B30.2/SPRY domain-containing protein</fullName>
    </recommendedName>
</protein>
<organism evidence="5 6">
    <name type="scientific">Amphimedon queenslandica</name>
    <name type="common">Sponge</name>
    <dbReference type="NCBI Taxonomy" id="400682"/>
    <lineage>
        <taxon>Eukaryota</taxon>
        <taxon>Metazoa</taxon>
        <taxon>Porifera</taxon>
        <taxon>Demospongiae</taxon>
        <taxon>Heteroscleromorpha</taxon>
        <taxon>Haplosclerida</taxon>
        <taxon>Niphatidae</taxon>
        <taxon>Amphimedon</taxon>
    </lineage>
</organism>
<dbReference type="Pfam" id="PF00622">
    <property type="entry name" value="SPRY"/>
    <property type="match status" value="2"/>
</dbReference>
<dbReference type="PROSITE" id="PS50188">
    <property type="entry name" value="B302_SPRY"/>
    <property type="match status" value="1"/>
</dbReference>
<proteinExistence type="predicted"/>
<evidence type="ECO:0000256" key="1">
    <source>
        <dbReference type="ARBA" id="ARBA00004123"/>
    </source>
</evidence>
<dbReference type="Gene3D" id="2.60.120.920">
    <property type="match status" value="1"/>
</dbReference>
<dbReference type="InterPro" id="IPR001870">
    <property type="entry name" value="B30.2/SPRY"/>
</dbReference>
<dbReference type="GeneID" id="100634607"/>
<dbReference type="InterPro" id="IPR043136">
    <property type="entry name" value="B30.2/SPRY_sf"/>
</dbReference>
<dbReference type="RefSeq" id="XP_019852157.1">
    <property type="nucleotide sequence ID" value="XM_019996598.1"/>
</dbReference>
<dbReference type="AlphaFoldDB" id="A0AAN0J5X7"/>
<evidence type="ECO:0000313" key="5">
    <source>
        <dbReference type="EnsemblMetazoa" id="XP_019852157.1"/>
    </source>
</evidence>
<dbReference type="InterPro" id="IPR003877">
    <property type="entry name" value="SPRY_dom"/>
</dbReference>
<keyword evidence="2" id="KW-0539">Nucleus</keyword>
<dbReference type="InterPro" id="IPR053835">
    <property type="entry name" value="ASH2L-like_WH"/>
</dbReference>
<evidence type="ECO:0000259" key="4">
    <source>
        <dbReference type="PROSITE" id="PS50188"/>
    </source>
</evidence>
<dbReference type="Proteomes" id="UP000007879">
    <property type="component" value="Unassembled WGS sequence"/>
</dbReference>